<organism evidence="2 3">
    <name type="scientific">Actinophytocola gossypii</name>
    <dbReference type="NCBI Taxonomy" id="2812003"/>
    <lineage>
        <taxon>Bacteria</taxon>
        <taxon>Bacillati</taxon>
        <taxon>Actinomycetota</taxon>
        <taxon>Actinomycetes</taxon>
        <taxon>Pseudonocardiales</taxon>
        <taxon>Pseudonocardiaceae</taxon>
    </lineage>
</organism>
<feature type="compositionally biased region" description="Basic and acidic residues" evidence="1">
    <location>
        <begin position="1"/>
        <end position="12"/>
    </location>
</feature>
<dbReference type="EMBL" id="JAFFZE010000022">
    <property type="protein sequence ID" value="MCT2586892.1"/>
    <property type="molecule type" value="Genomic_DNA"/>
</dbReference>
<evidence type="ECO:0000313" key="2">
    <source>
        <dbReference type="EMBL" id="MCT2586892.1"/>
    </source>
</evidence>
<protein>
    <recommendedName>
        <fullName evidence="4">WXG100 family type VII secretion target</fullName>
    </recommendedName>
</protein>
<name>A0ABT2JG91_9PSEU</name>
<feature type="region of interest" description="Disordered" evidence="1">
    <location>
        <begin position="1"/>
        <end position="29"/>
    </location>
</feature>
<dbReference type="RefSeq" id="WP_260194756.1">
    <property type="nucleotide sequence ID" value="NZ_JAFFZE010000022.1"/>
</dbReference>
<evidence type="ECO:0000313" key="3">
    <source>
        <dbReference type="Proteomes" id="UP001156441"/>
    </source>
</evidence>
<comment type="caution">
    <text evidence="2">The sequence shown here is derived from an EMBL/GenBank/DDBJ whole genome shotgun (WGS) entry which is preliminary data.</text>
</comment>
<proteinExistence type="predicted"/>
<reference evidence="2 3" key="1">
    <citation type="submission" date="2021-02" db="EMBL/GenBank/DDBJ databases">
        <title>Actinophytocola xerophila sp. nov., isolated from soil of cotton cropping field.</title>
        <authorList>
            <person name="Huang R."/>
            <person name="Chen X."/>
            <person name="Ge X."/>
            <person name="Liu W."/>
        </authorList>
    </citation>
    <scope>NUCLEOTIDE SEQUENCE [LARGE SCALE GENOMIC DNA]</scope>
    <source>
        <strain evidence="2 3">S1-96</strain>
    </source>
</reference>
<evidence type="ECO:0008006" key="4">
    <source>
        <dbReference type="Google" id="ProtNLM"/>
    </source>
</evidence>
<feature type="region of interest" description="Disordered" evidence="1">
    <location>
        <begin position="60"/>
        <end position="84"/>
    </location>
</feature>
<gene>
    <name evidence="2" type="ORF">JT362_27600</name>
</gene>
<evidence type="ECO:0000256" key="1">
    <source>
        <dbReference type="SAM" id="MobiDB-lite"/>
    </source>
</evidence>
<sequence>MMAPPDRSDTPRDTGVLEEAGIPPDSNMRDNAERLASWLEFLLHPEEHEYDRTVIYGTEFGGEGHRKEEPGPVAPSVSDQPGTVPSDAQLPFESVLEGYEIAQFIHGMSAVASPVVESSNNALAPGAAALSNVWWMGDKRVPSLVDRFQELGWTGDASSVTFEFLLRLQTVTGQVHKLAEQLHDVVPKYAVVVKGVRRNLDEAAAGCVRAFEKKFAEKPGSAMSVDWGAVVLAGIAAAAVTYLTAGTALVVEAAMASAWSTAFSDAAGDLLKSTGGTVSGFWWRDLAQSYLREQADIMAAGKDEIDQLNRRVDGLIKYFDNDPDIQRFLADYGQPS</sequence>
<dbReference type="Proteomes" id="UP001156441">
    <property type="component" value="Unassembled WGS sequence"/>
</dbReference>
<accession>A0ABT2JG91</accession>
<keyword evidence="3" id="KW-1185">Reference proteome</keyword>